<feature type="site" description="Interaction with DNA" evidence="8">
    <location>
        <position position="478"/>
    </location>
</feature>
<accession>A0A2N3I2X4</accession>
<dbReference type="InterPro" id="IPR013826">
    <property type="entry name" value="Topo_IA_cen_sub3"/>
</dbReference>
<evidence type="ECO:0000313" key="13">
    <source>
        <dbReference type="Proteomes" id="UP000233618"/>
    </source>
</evidence>
<protein>
    <recommendedName>
        <fullName evidence="8">DNA topoisomerase 1</fullName>
        <ecNumber evidence="8">5.6.2.1</ecNumber>
    </recommendedName>
    <alternativeName>
        <fullName evidence="8">DNA topoisomerase I</fullName>
    </alternativeName>
</protein>
<dbReference type="Gene3D" id="1.10.290.10">
    <property type="entry name" value="Topoisomerase I, domain 4"/>
    <property type="match status" value="1"/>
</dbReference>
<dbReference type="InterPro" id="IPR023406">
    <property type="entry name" value="Topo_IA_AS"/>
</dbReference>
<dbReference type="InterPro" id="IPR034149">
    <property type="entry name" value="TOPRIM_TopoI"/>
</dbReference>
<dbReference type="InterPro" id="IPR005733">
    <property type="entry name" value="TopoI_bac-type"/>
</dbReference>
<evidence type="ECO:0000256" key="5">
    <source>
        <dbReference type="ARBA" id="ARBA00023029"/>
    </source>
</evidence>
<keyword evidence="13" id="KW-1185">Reference proteome</keyword>
<feature type="site" description="Interaction with DNA" evidence="8">
    <location>
        <position position="290"/>
    </location>
</feature>
<keyword evidence="4" id="KW-0460">Magnesium</keyword>
<dbReference type="PROSITE" id="PS52039">
    <property type="entry name" value="TOPO_IA_2"/>
    <property type="match status" value="1"/>
</dbReference>
<feature type="site" description="Interaction with DNA" evidence="8">
    <location>
        <position position="140"/>
    </location>
</feature>
<comment type="subunit">
    <text evidence="8">Monomer.</text>
</comment>
<evidence type="ECO:0000259" key="10">
    <source>
        <dbReference type="PROSITE" id="PS50880"/>
    </source>
</evidence>
<dbReference type="HAMAP" id="MF_00952">
    <property type="entry name" value="Topoisom_1_prok"/>
    <property type="match status" value="1"/>
</dbReference>
<dbReference type="InterPro" id="IPR025589">
    <property type="entry name" value="Toprim_C_rpt"/>
</dbReference>
<feature type="domain" description="Topo IA-type catalytic" evidence="11">
    <location>
        <begin position="129"/>
        <end position="577"/>
    </location>
</feature>
<feature type="site" description="Interaction with DNA" evidence="8">
    <location>
        <position position="33"/>
    </location>
</feature>
<dbReference type="EMBL" id="MVDE01000022">
    <property type="protein sequence ID" value="PKQ64658.1"/>
    <property type="molecule type" value="Genomic_DNA"/>
</dbReference>
<dbReference type="PROSITE" id="PS00396">
    <property type="entry name" value="TOPO_IA_1"/>
    <property type="match status" value="1"/>
</dbReference>
<evidence type="ECO:0000256" key="9">
    <source>
        <dbReference type="SAM" id="MobiDB-lite"/>
    </source>
</evidence>
<dbReference type="InterPro" id="IPR000380">
    <property type="entry name" value="Topo_IA"/>
</dbReference>
<dbReference type="EC" id="5.6.2.1" evidence="8"/>
<feature type="region of interest" description="Interaction with DNA" evidence="8">
    <location>
        <begin position="163"/>
        <end position="168"/>
    </location>
</feature>
<dbReference type="AlphaFoldDB" id="A0A2N3I2X4"/>
<name>A0A2N3I2X4_9BACT</name>
<dbReference type="CDD" id="cd00186">
    <property type="entry name" value="TOP1Ac"/>
    <property type="match status" value="1"/>
</dbReference>
<dbReference type="SUPFAM" id="SSF56712">
    <property type="entry name" value="Prokaryotic type I DNA topoisomerase"/>
    <property type="match status" value="1"/>
</dbReference>
<evidence type="ECO:0000256" key="2">
    <source>
        <dbReference type="ARBA" id="ARBA00009446"/>
    </source>
</evidence>
<sequence length="796" mass="90532">MVENLVIVESPAKAKTIEKFLGKNFVVKSSFGHIRDLEKKDFGIDIKNNFTPNYIVSTDKKKVVAELKKLAKEASTVWIASDEDREGEAIAWHLYEVLKLKKENTKRIVFHEITKEAILNAIENPRDIDVNLVNAQQARRILDRLVGFEVSPVLWKKVKPQLSAGRVQSVAVRLIVEREREIIDFTSESYFKVIALLTVTDKNGDEKTLKAELPKRFSTKEETLKFLNSCKNAEYRVNDIEKKPSTRKPAAPFTTSTLQQEASRKLGFSVAQTMTVAQRLYEAGNITYMRTDSVNLAETALTAAKEEITRRHGSEYVQIRRYKTKNKGAQEAHEAIRPTYLNKDEISGESNEIRLYNLIWKRTIASQMADAKLEKTNIKIGISTNNKELVASGEMIKFDGFFRVYMESSDDENQKEEETLLPTVAVGDLLREEIMNATQNFTYRPARFTEASLVKKLEELGIGRPSTYAPTITTVQNRGYVVKESRDGIERSYEIITLSNNNISEETKTQITGAENKKLFPADIGMVVTDFLNKHFTTIMNYNFTADVEKEFDDIAVGKLVWYEMIGKFYNPFHANVEKTLEESERETGERILGNDPATGKVILVRIGRYGPMAQLGESSDDENAEAPKFASLRTGQHLETITLEEAIDLFKLPRDLGLYEDKKVVVAIGRFGPYVRHDGKFASLKKDVDDPMEIDLERAIVLIEEKKEKDRLKHIKSFDEDADLQILNGRWGPYISYQKENYRLAKDLEDPKTLSYEDCLKIIKSAPKKKTTKKAPPKKKAAATKKTVAAKKAKK</sequence>
<evidence type="ECO:0000256" key="7">
    <source>
        <dbReference type="ARBA" id="ARBA00023235"/>
    </source>
</evidence>
<gene>
    <name evidence="8" type="primary">topA</name>
    <name evidence="12" type="ORF">BZG01_14085</name>
</gene>
<evidence type="ECO:0000256" key="4">
    <source>
        <dbReference type="ARBA" id="ARBA00022842"/>
    </source>
</evidence>
<evidence type="ECO:0000256" key="8">
    <source>
        <dbReference type="HAMAP-Rule" id="MF_00952"/>
    </source>
</evidence>
<keyword evidence="7 8" id="KW-0413">Isomerase</keyword>
<dbReference type="GO" id="GO:0006265">
    <property type="term" value="P:DNA topological change"/>
    <property type="evidence" value="ECO:0007669"/>
    <property type="project" value="UniProtKB-UniRule"/>
</dbReference>
<evidence type="ECO:0000256" key="3">
    <source>
        <dbReference type="ARBA" id="ARBA00022723"/>
    </source>
</evidence>
<dbReference type="InterPro" id="IPR013497">
    <property type="entry name" value="Topo_IA_cen"/>
</dbReference>
<dbReference type="PANTHER" id="PTHR42785">
    <property type="entry name" value="DNA TOPOISOMERASE, TYPE IA, CORE"/>
    <property type="match status" value="1"/>
</dbReference>
<feature type="site" description="Interaction with DNA" evidence="8">
    <location>
        <position position="143"/>
    </location>
</feature>
<dbReference type="Pfam" id="PF13368">
    <property type="entry name" value="Toprim_C_rpt"/>
    <property type="match status" value="3"/>
</dbReference>
<dbReference type="GO" id="GO:0046872">
    <property type="term" value="F:metal ion binding"/>
    <property type="evidence" value="ECO:0007669"/>
    <property type="project" value="UniProtKB-KW"/>
</dbReference>
<dbReference type="NCBIfam" id="TIGR01051">
    <property type="entry name" value="topA_bact"/>
    <property type="match status" value="1"/>
</dbReference>
<feature type="site" description="Interaction with DNA" evidence="8">
    <location>
        <position position="155"/>
    </location>
</feature>
<comment type="function">
    <text evidence="8">Releases the supercoiling and torsional tension of DNA, which is introduced during the DNA replication and transcription, by transiently cleaving and rejoining one strand of the DNA duplex. Introduces a single-strand break via transesterification at a target site in duplex DNA. The scissile phosphodiester is attacked by the catalytic tyrosine of the enzyme, resulting in the formation of a DNA-(5'-phosphotyrosyl)-enzyme intermediate and the expulsion of a 3'-OH DNA strand. The free DNA strand then undergoes passage around the unbroken strand, thus removing DNA supercoils. Finally, in the religation step, the DNA 3'-OH attacks the covalent intermediate to expel the active-site tyrosine and restore the DNA phosphodiester backbone.</text>
</comment>
<dbReference type="InterPro" id="IPR006171">
    <property type="entry name" value="TOPRIM_dom"/>
</dbReference>
<dbReference type="SMART" id="SM00437">
    <property type="entry name" value="TOP1Ac"/>
    <property type="match status" value="1"/>
</dbReference>
<dbReference type="InterPro" id="IPR023405">
    <property type="entry name" value="Topo_IA_core_domain"/>
</dbReference>
<feature type="region of interest" description="Disordered" evidence="9">
    <location>
        <begin position="768"/>
        <end position="796"/>
    </location>
</feature>
<dbReference type="Pfam" id="PF01131">
    <property type="entry name" value="Topoisom_bac"/>
    <property type="match status" value="1"/>
</dbReference>
<keyword evidence="3" id="KW-0479">Metal-binding</keyword>
<dbReference type="InterPro" id="IPR028612">
    <property type="entry name" value="Topoisom_1_IA"/>
</dbReference>
<feature type="site" description="Interaction with DNA" evidence="8">
    <location>
        <position position="139"/>
    </location>
</feature>
<dbReference type="GO" id="GO:0003677">
    <property type="term" value="F:DNA binding"/>
    <property type="evidence" value="ECO:0007669"/>
    <property type="project" value="UniProtKB-KW"/>
</dbReference>
<proteinExistence type="inferred from homology"/>
<dbReference type="PROSITE" id="PS50880">
    <property type="entry name" value="TOPRIM"/>
    <property type="match status" value="1"/>
</dbReference>
<evidence type="ECO:0000259" key="11">
    <source>
        <dbReference type="PROSITE" id="PS52039"/>
    </source>
</evidence>
<dbReference type="SMART" id="SM00436">
    <property type="entry name" value="TOP1Bc"/>
    <property type="match status" value="1"/>
</dbReference>
<feature type="active site" description="O-(5'-phospho-DNA)-tyrosine intermediate" evidence="8">
    <location>
        <position position="288"/>
    </location>
</feature>
<dbReference type="CDD" id="cd03363">
    <property type="entry name" value="TOPRIM_TopoIA_TopoI"/>
    <property type="match status" value="1"/>
</dbReference>
<dbReference type="InterPro" id="IPR013824">
    <property type="entry name" value="Topo_IA_cen_sub1"/>
</dbReference>
<comment type="catalytic activity">
    <reaction evidence="1 8">
        <text>ATP-independent breakage of single-stranded DNA, followed by passage and rejoining.</text>
        <dbReference type="EC" id="5.6.2.1"/>
    </reaction>
</comment>
<comment type="similarity">
    <text evidence="2 8">Belongs to the type IA topoisomerase family.</text>
</comment>
<dbReference type="Pfam" id="PF01751">
    <property type="entry name" value="Toprim"/>
    <property type="match status" value="1"/>
</dbReference>
<dbReference type="RefSeq" id="WP_101310492.1">
    <property type="nucleotide sequence ID" value="NZ_MVDE01000022.1"/>
</dbReference>
<dbReference type="PANTHER" id="PTHR42785:SF1">
    <property type="entry name" value="DNA TOPOISOMERASE"/>
    <property type="match status" value="1"/>
</dbReference>
<evidence type="ECO:0000256" key="1">
    <source>
        <dbReference type="ARBA" id="ARBA00000213"/>
    </source>
</evidence>
<evidence type="ECO:0000313" key="12">
    <source>
        <dbReference type="EMBL" id="PKQ64658.1"/>
    </source>
</evidence>
<keyword evidence="5 8" id="KW-0799">Topoisomerase</keyword>
<comment type="caution">
    <text evidence="8">Lacks conserved residue(s) required for the propagation of feature annotation.</text>
</comment>
<keyword evidence="6 8" id="KW-0238">DNA-binding</keyword>
<evidence type="ECO:0000256" key="6">
    <source>
        <dbReference type="ARBA" id="ARBA00023125"/>
    </source>
</evidence>
<dbReference type="Gene3D" id="3.40.50.140">
    <property type="match status" value="1"/>
</dbReference>
<organism evidence="12 13">
    <name type="scientific">Labilibaculum manganireducens</name>
    <dbReference type="NCBI Taxonomy" id="1940525"/>
    <lineage>
        <taxon>Bacteria</taxon>
        <taxon>Pseudomonadati</taxon>
        <taxon>Bacteroidota</taxon>
        <taxon>Bacteroidia</taxon>
        <taxon>Marinilabiliales</taxon>
        <taxon>Marinifilaceae</taxon>
        <taxon>Labilibaculum</taxon>
    </lineage>
</organism>
<reference evidence="12 13" key="1">
    <citation type="journal article" date="2017" name="Front. Microbiol.">
        <title>Labilibaculum manganireducens gen. nov., sp. nov. and Labilibaculum filiforme sp. nov., Novel Bacteroidetes Isolated from Subsurface Sediments of the Baltic Sea.</title>
        <authorList>
            <person name="Vandieken V."/>
            <person name="Marshall I.P."/>
            <person name="Niemann H."/>
            <person name="Engelen B."/>
            <person name="Cypionka H."/>
        </authorList>
    </citation>
    <scope>NUCLEOTIDE SEQUENCE [LARGE SCALE GENOMIC DNA]</scope>
    <source>
        <strain evidence="12 13">59.10-2M</strain>
    </source>
</reference>
<comment type="caution">
    <text evidence="12">The sequence shown here is derived from an EMBL/GenBank/DDBJ whole genome shotgun (WGS) entry which is preliminary data.</text>
</comment>
<dbReference type="InterPro" id="IPR003601">
    <property type="entry name" value="Topo_IA_2"/>
</dbReference>
<dbReference type="Proteomes" id="UP000233618">
    <property type="component" value="Unassembled WGS sequence"/>
</dbReference>
<dbReference type="InterPro" id="IPR013825">
    <property type="entry name" value="Topo_IA_cen_sub2"/>
</dbReference>
<feature type="domain" description="Toprim" evidence="10">
    <location>
        <begin position="3"/>
        <end position="113"/>
    </location>
</feature>
<dbReference type="GO" id="GO:0003917">
    <property type="term" value="F:DNA topoisomerase type I (single strand cut, ATP-independent) activity"/>
    <property type="evidence" value="ECO:0007669"/>
    <property type="project" value="UniProtKB-UniRule"/>
</dbReference>
<dbReference type="InterPro" id="IPR003602">
    <property type="entry name" value="Topo_IA_DNA-bd_dom"/>
</dbReference>
<dbReference type="PRINTS" id="PR00417">
    <property type="entry name" value="PRTPISMRASEI"/>
</dbReference>
<dbReference type="SMART" id="SM00493">
    <property type="entry name" value="TOPRIM"/>
    <property type="match status" value="1"/>
</dbReference>
<dbReference type="Gene3D" id="2.70.20.10">
    <property type="entry name" value="Topoisomerase I, domain 3"/>
    <property type="match status" value="1"/>
</dbReference>
<dbReference type="Gene3D" id="1.10.460.10">
    <property type="entry name" value="Topoisomerase I, domain 2"/>
    <property type="match status" value="1"/>
</dbReference>